<dbReference type="InterPro" id="IPR009057">
    <property type="entry name" value="Homeodomain-like_sf"/>
</dbReference>
<dbReference type="InterPro" id="IPR000014">
    <property type="entry name" value="PAS"/>
</dbReference>
<dbReference type="SUPFAM" id="SSF52540">
    <property type="entry name" value="P-loop containing nucleoside triphosphate hydrolases"/>
    <property type="match status" value="1"/>
</dbReference>
<evidence type="ECO:0000313" key="9">
    <source>
        <dbReference type="Proteomes" id="UP001623041"/>
    </source>
</evidence>
<evidence type="ECO:0000256" key="5">
    <source>
        <dbReference type="ARBA" id="ARBA00023163"/>
    </source>
</evidence>
<dbReference type="EMBL" id="JBJHQH010000009">
    <property type="protein sequence ID" value="MFK9092569.1"/>
    <property type="molecule type" value="Genomic_DNA"/>
</dbReference>
<comment type="caution">
    <text evidence="8">The sequence shown here is derived from an EMBL/GenBank/DDBJ whole genome shotgun (WGS) entry which is preliminary data.</text>
</comment>
<proteinExistence type="predicted"/>
<dbReference type="Pfam" id="PF00989">
    <property type="entry name" value="PAS"/>
    <property type="match status" value="1"/>
</dbReference>
<dbReference type="InterPro" id="IPR003593">
    <property type="entry name" value="AAA+_ATPase"/>
</dbReference>
<dbReference type="Gene3D" id="1.10.8.60">
    <property type="match status" value="1"/>
</dbReference>
<dbReference type="PROSITE" id="PS50045">
    <property type="entry name" value="SIGMA54_INTERACT_4"/>
    <property type="match status" value="1"/>
</dbReference>
<dbReference type="SUPFAM" id="SSF46689">
    <property type="entry name" value="Homeodomain-like"/>
    <property type="match status" value="1"/>
</dbReference>
<dbReference type="Proteomes" id="UP001623041">
    <property type="component" value="Unassembled WGS sequence"/>
</dbReference>
<accession>A0ABW8RGF7</accession>
<dbReference type="InterPro" id="IPR025662">
    <property type="entry name" value="Sigma_54_int_dom_ATP-bd_1"/>
</dbReference>
<protein>
    <submittedName>
        <fullName evidence="8">Sigma 54-interacting transcriptional regulator</fullName>
    </submittedName>
</protein>
<keyword evidence="4" id="KW-0238">DNA-binding</keyword>
<evidence type="ECO:0000256" key="1">
    <source>
        <dbReference type="ARBA" id="ARBA00022741"/>
    </source>
</evidence>
<evidence type="ECO:0000256" key="4">
    <source>
        <dbReference type="ARBA" id="ARBA00023125"/>
    </source>
</evidence>
<dbReference type="InterPro" id="IPR027417">
    <property type="entry name" value="P-loop_NTPase"/>
</dbReference>
<keyword evidence="9" id="KW-1185">Reference proteome</keyword>
<dbReference type="PROSITE" id="PS50112">
    <property type="entry name" value="PAS"/>
    <property type="match status" value="1"/>
</dbReference>
<evidence type="ECO:0000313" key="8">
    <source>
        <dbReference type="EMBL" id="MFK9092569.1"/>
    </source>
</evidence>
<evidence type="ECO:0000256" key="2">
    <source>
        <dbReference type="ARBA" id="ARBA00022840"/>
    </source>
</evidence>
<dbReference type="InterPro" id="IPR002078">
    <property type="entry name" value="Sigma_54_int"/>
</dbReference>
<dbReference type="InterPro" id="IPR025943">
    <property type="entry name" value="Sigma_54_int_dom_ATP-bd_2"/>
</dbReference>
<dbReference type="RefSeq" id="WP_406581143.1">
    <property type="nucleotide sequence ID" value="NZ_JBJHQH010000009.1"/>
</dbReference>
<dbReference type="Gene3D" id="3.30.450.40">
    <property type="match status" value="1"/>
</dbReference>
<dbReference type="Pfam" id="PF25601">
    <property type="entry name" value="AAA_lid_14"/>
    <property type="match status" value="1"/>
</dbReference>
<dbReference type="InterPro" id="IPR013767">
    <property type="entry name" value="PAS_fold"/>
</dbReference>
<evidence type="ECO:0000259" key="6">
    <source>
        <dbReference type="PROSITE" id="PS50045"/>
    </source>
</evidence>
<dbReference type="InterPro" id="IPR029016">
    <property type="entry name" value="GAF-like_dom_sf"/>
</dbReference>
<feature type="domain" description="Sigma-54 factor interaction" evidence="6">
    <location>
        <begin position="253"/>
        <end position="483"/>
    </location>
</feature>
<keyword evidence="2" id="KW-0067">ATP-binding</keyword>
<dbReference type="PROSITE" id="PS00675">
    <property type="entry name" value="SIGMA54_INTERACT_1"/>
    <property type="match status" value="1"/>
</dbReference>
<dbReference type="CDD" id="cd00009">
    <property type="entry name" value="AAA"/>
    <property type="match status" value="1"/>
</dbReference>
<dbReference type="Gene3D" id="3.40.50.300">
    <property type="entry name" value="P-loop containing nucleotide triphosphate hydrolases"/>
    <property type="match status" value="1"/>
</dbReference>
<keyword evidence="5" id="KW-0804">Transcription</keyword>
<dbReference type="PANTHER" id="PTHR32071">
    <property type="entry name" value="TRANSCRIPTIONAL REGULATORY PROTEIN"/>
    <property type="match status" value="1"/>
</dbReference>
<dbReference type="NCBIfam" id="TIGR00229">
    <property type="entry name" value="sensory_box"/>
    <property type="match status" value="1"/>
</dbReference>
<keyword evidence="3" id="KW-0805">Transcription regulation</keyword>
<dbReference type="PROSITE" id="PS00688">
    <property type="entry name" value="SIGMA54_INTERACT_3"/>
    <property type="match status" value="1"/>
</dbReference>
<dbReference type="Pfam" id="PF00158">
    <property type="entry name" value="Sigma54_activat"/>
    <property type="match status" value="1"/>
</dbReference>
<evidence type="ECO:0000256" key="3">
    <source>
        <dbReference type="ARBA" id="ARBA00023015"/>
    </source>
</evidence>
<name>A0ABW8RGF7_9BACI</name>
<dbReference type="PANTHER" id="PTHR32071:SF57">
    <property type="entry name" value="C4-DICARBOXYLATE TRANSPORT TRANSCRIPTIONAL REGULATORY PROTEIN DCTD"/>
    <property type="match status" value="1"/>
</dbReference>
<dbReference type="Gene3D" id="3.30.450.20">
    <property type="entry name" value="PAS domain"/>
    <property type="match status" value="1"/>
</dbReference>
<sequence>MMVVAGTGKLKSRINTKEEGGEKEAGFLYGRVLMNNQEYVIENARMDLTYDPSVLKGETEEVAEICCPIRFQGRAVGVIGLIALNEEQQMNLIIHQDQMLEFLYRMAELLESKISEMAMIKQWKYMTKKLQTIIESIHEGIIAIDEQGILTHCNHKAEVLLKSTKEKLIGQPLETILPGTPMLNVLETGIGYVEKEEIYALNNDQMHLIITAKPIKLMEKVSGVVASFRGISDARRLVYSLTNQHDSFLLSEIKGESERLKMVKEQARHVANSDSTILITGESGTGKGLFARAIHFTSNRKSGPFISVNCGAIPETLLESELFGYTKGAFTGANRSGKIGKFEMADNGTIFLDEIGDMPLHLQVKLLHVIQNKEIERVGSVSPIPVNIRVIAATNKNLEEMVAEGTFRSDLFFRLNVIPLQIPPLRERKSDIPILMEHFLNEHMQKLGKMIHSFSPEVTDLFKNYHWPGNVRELENAVEYAVNMASGKVIHLENIPRRMIQTERKYIGSSTLKETLLYHEAQIIQEMLNRYGSTVEDKKQIAAELNISLATLYRKIEENKFLNLEKNF</sequence>
<organism evidence="8 9">
    <name type="scientific">Bacillus salipaludis</name>
    <dbReference type="NCBI Taxonomy" id="2547811"/>
    <lineage>
        <taxon>Bacteria</taxon>
        <taxon>Bacillati</taxon>
        <taxon>Bacillota</taxon>
        <taxon>Bacilli</taxon>
        <taxon>Bacillales</taxon>
        <taxon>Bacillaceae</taxon>
        <taxon>Bacillus</taxon>
    </lineage>
</organism>
<dbReference type="InterPro" id="IPR035965">
    <property type="entry name" value="PAS-like_dom_sf"/>
</dbReference>
<dbReference type="InterPro" id="IPR058031">
    <property type="entry name" value="AAA_lid_NorR"/>
</dbReference>
<dbReference type="CDD" id="cd00130">
    <property type="entry name" value="PAS"/>
    <property type="match status" value="1"/>
</dbReference>
<dbReference type="InterPro" id="IPR025944">
    <property type="entry name" value="Sigma_54_int_dom_CS"/>
</dbReference>
<dbReference type="SUPFAM" id="SSF55785">
    <property type="entry name" value="PYP-like sensor domain (PAS domain)"/>
    <property type="match status" value="1"/>
</dbReference>
<dbReference type="Gene3D" id="1.10.10.60">
    <property type="entry name" value="Homeodomain-like"/>
    <property type="match status" value="1"/>
</dbReference>
<reference evidence="8 9" key="1">
    <citation type="submission" date="2024-11" db="EMBL/GenBank/DDBJ databases">
        <authorList>
            <person name="Lucas J.A."/>
        </authorList>
    </citation>
    <scope>NUCLEOTIDE SEQUENCE [LARGE SCALE GENOMIC DNA]</scope>
    <source>
        <strain evidence="8 9">Z 5.4</strain>
    </source>
</reference>
<keyword evidence="1" id="KW-0547">Nucleotide-binding</keyword>
<dbReference type="SMART" id="SM00091">
    <property type="entry name" value="PAS"/>
    <property type="match status" value="1"/>
</dbReference>
<feature type="domain" description="PAS" evidence="7">
    <location>
        <begin position="126"/>
        <end position="178"/>
    </location>
</feature>
<dbReference type="SMART" id="SM00382">
    <property type="entry name" value="AAA"/>
    <property type="match status" value="1"/>
</dbReference>
<dbReference type="PROSITE" id="PS00676">
    <property type="entry name" value="SIGMA54_INTERACT_2"/>
    <property type="match status" value="1"/>
</dbReference>
<evidence type="ECO:0000259" key="7">
    <source>
        <dbReference type="PROSITE" id="PS50112"/>
    </source>
</evidence>
<gene>
    <name evidence="8" type="ORF">ACJEBI_13875</name>
</gene>